<feature type="chain" id="PRO_5047254804" evidence="1">
    <location>
        <begin position="19"/>
        <end position="161"/>
    </location>
</feature>
<keyword evidence="3" id="KW-1185">Reference proteome</keyword>
<name>A0ABT2ZAP5_9RHOB</name>
<feature type="signal peptide" evidence="1">
    <location>
        <begin position="1"/>
        <end position="18"/>
    </location>
</feature>
<accession>A0ABT2ZAP5</accession>
<evidence type="ECO:0000313" key="3">
    <source>
        <dbReference type="Proteomes" id="UP001652542"/>
    </source>
</evidence>
<evidence type="ECO:0000256" key="1">
    <source>
        <dbReference type="SAM" id="SignalP"/>
    </source>
</evidence>
<sequence length="161" mass="17344">MSARPLLVLLLLAAPAQAETLKGKSYIIELSSSQYASGYGEYILPPLASVLDRSGMRARNGPGADYVVNVVTDSDVGRWVGTGETKTWTYTISAMVGLSPESHVIPLDGTPVLGVRAVLETPNPDRQDEWNCLITMAARTVLEKAGDRGTSRVDGRPCLRR</sequence>
<evidence type="ECO:0000313" key="2">
    <source>
        <dbReference type="EMBL" id="MCV2868220.1"/>
    </source>
</evidence>
<dbReference type="Proteomes" id="UP001652542">
    <property type="component" value="Unassembled WGS sequence"/>
</dbReference>
<reference evidence="2 3" key="1">
    <citation type="submission" date="2022-10" db="EMBL/GenBank/DDBJ databases">
        <title>Defluviimonas sp. nov., isolated from ocean surface water.</title>
        <authorList>
            <person name="He W."/>
            <person name="Wang L."/>
            <person name="Zhang D.-F."/>
        </authorList>
    </citation>
    <scope>NUCLEOTIDE SEQUENCE [LARGE SCALE GENOMIC DNA]</scope>
    <source>
        <strain evidence="2 3">WL0002</strain>
    </source>
</reference>
<dbReference type="EMBL" id="JAOWKY010000001">
    <property type="protein sequence ID" value="MCV2868220.1"/>
    <property type="molecule type" value="Genomic_DNA"/>
</dbReference>
<proteinExistence type="predicted"/>
<keyword evidence="1" id="KW-0732">Signal</keyword>
<dbReference type="RefSeq" id="WP_263733837.1">
    <property type="nucleotide sequence ID" value="NZ_JAOWKY010000001.1"/>
</dbReference>
<gene>
    <name evidence="2" type="ORF">OEW28_06215</name>
</gene>
<comment type="caution">
    <text evidence="2">The sequence shown here is derived from an EMBL/GenBank/DDBJ whole genome shotgun (WGS) entry which is preliminary data.</text>
</comment>
<protein>
    <submittedName>
        <fullName evidence="2">Uncharacterized protein</fullName>
    </submittedName>
</protein>
<organism evidence="2 3">
    <name type="scientific">Albidovulum marisflavi</name>
    <dbReference type="NCBI Taxonomy" id="2984159"/>
    <lineage>
        <taxon>Bacteria</taxon>
        <taxon>Pseudomonadati</taxon>
        <taxon>Pseudomonadota</taxon>
        <taxon>Alphaproteobacteria</taxon>
        <taxon>Rhodobacterales</taxon>
        <taxon>Paracoccaceae</taxon>
        <taxon>Albidovulum</taxon>
    </lineage>
</organism>